<keyword evidence="4 7" id="KW-0812">Transmembrane</keyword>
<gene>
    <name evidence="10" type="ORF">DDW44_23710</name>
</gene>
<dbReference type="EMBL" id="CP029188">
    <property type="protein sequence ID" value="AWI31448.1"/>
    <property type="molecule type" value="Genomic_DNA"/>
</dbReference>
<dbReference type="RefSeq" id="WP_108907657.1">
    <property type="nucleotide sequence ID" value="NZ_CP029188.1"/>
</dbReference>
<evidence type="ECO:0000259" key="9">
    <source>
        <dbReference type="PROSITE" id="PS50928"/>
    </source>
</evidence>
<dbReference type="Proteomes" id="UP000244900">
    <property type="component" value="Chromosome"/>
</dbReference>
<dbReference type="GO" id="GO:0055085">
    <property type="term" value="P:transmembrane transport"/>
    <property type="evidence" value="ECO:0007669"/>
    <property type="project" value="InterPro"/>
</dbReference>
<dbReference type="InterPro" id="IPR000515">
    <property type="entry name" value="MetI-like"/>
</dbReference>
<name>A0A2S1SYH9_9ACTN</name>
<organism evidence="10 11">
    <name type="scientific">Streptomyces tirandamycinicus</name>
    <dbReference type="NCBI Taxonomy" id="2174846"/>
    <lineage>
        <taxon>Bacteria</taxon>
        <taxon>Bacillati</taxon>
        <taxon>Actinomycetota</taxon>
        <taxon>Actinomycetes</taxon>
        <taxon>Kitasatosporales</taxon>
        <taxon>Streptomycetaceae</taxon>
        <taxon>Streptomyces</taxon>
    </lineage>
</organism>
<feature type="transmembrane region" description="Helical" evidence="7">
    <location>
        <begin position="208"/>
        <end position="239"/>
    </location>
</feature>
<dbReference type="PANTHER" id="PTHR30151:SF0">
    <property type="entry name" value="ABC TRANSPORTER PERMEASE PROTEIN MJ0413-RELATED"/>
    <property type="match status" value="1"/>
</dbReference>
<evidence type="ECO:0000256" key="4">
    <source>
        <dbReference type="ARBA" id="ARBA00022692"/>
    </source>
</evidence>
<feature type="transmembrane region" description="Helical" evidence="7">
    <location>
        <begin position="109"/>
        <end position="128"/>
    </location>
</feature>
<dbReference type="OrthoDB" id="3260236at2"/>
<dbReference type="GO" id="GO:0005886">
    <property type="term" value="C:plasma membrane"/>
    <property type="evidence" value="ECO:0007669"/>
    <property type="project" value="UniProtKB-SubCell"/>
</dbReference>
<keyword evidence="5 7" id="KW-1133">Transmembrane helix</keyword>
<feature type="domain" description="ABC transmembrane type-1" evidence="9">
    <location>
        <begin position="102"/>
        <end position="282"/>
    </location>
</feature>
<reference evidence="10 11" key="1">
    <citation type="submission" date="2018-05" db="EMBL/GenBank/DDBJ databases">
        <title>Complete genome sequence of sponge-derived Streptomyces sp. HNM0039.</title>
        <authorList>
            <person name="Huang X."/>
            <person name="Zhou S."/>
        </authorList>
    </citation>
    <scope>NUCLEOTIDE SEQUENCE [LARGE SCALE GENOMIC DNA]</scope>
    <source>
        <strain evidence="10 11">HNM0039</strain>
    </source>
</reference>
<dbReference type="CDD" id="cd06261">
    <property type="entry name" value="TM_PBP2"/>
    <property type="match status" value="1"/>
</dbReference>
<keyword evidence="6 7" id="KW-0472">Membrane</keyword>
<dbReference type="Gene3D" id="1.10.3720.10">
    <property type="entry name" value="MetI-like"/>
    <property type="match status" value="1"/>
</dbReference>
<feature type="transmembrane region" description="Helical" evidence="7">
    <location>
        <begin position="45"/>
        <end position="65"/>
    </location>
</feature>
<accession>A0A2S1SYH9</accession>
<sequence>MTTTPVSQQSLKPTADPPVATPRPRTGLRVGFRPLTALGASPRRLAARAQAALPLAAALLLWYLLTANDVVLWLRFDKVPGPADVYDTFKGQLVSGSYYHDLLASLRRILLGFGLAAVSGVAIGMAVGRSRVVQALVRPLIEVARPIPAIALVPLAILVFPTGEQGIVFITFFAAFFPVVVSTIHAMKTLPKVWEEAARTMGARRLSVLAHVVLPGAMPGIFSGLSVSVGVAWICVISAEMISGQFGIGYYTWQSYGLLDYSGVIVGMLSIGILGWGTAWLVERLGSRVNRWLPRNAR</sequence>
<evidence type="ECO:0000256" key="1">
    <source>
        <dbReference type="ARBA" id="ARBA00004651"/>
    </source>
</evidence>
<proteinExistence type="inferred from homology"/>
<keyword evidence="2 7" id="KW-0813">Transport</keyword>
<feature type="compositionally biased region" description="Polar residues" evidence="8">
    <location>
        <begin position="1"/>
        <end position="12"/>
    </location>
</feature>
<comment type="similarity">
    <text evidence="7">Belongs to the binding-protein-dependent transport system permease family.</text>
</comment>
<feature type="region of interest" description="Disordered" evidence="8">
    <location>
        <begin position="1"/>
        <end position="27"/>
    </location>
</feature>
<feature type="transmembrane region" description="Helical" evidence="7">
    <location>
        <begin position="140"/>
        <end position="160"/>
    </location>
</feature>
<keyword evidence="3" id="KW-1003">Cell membrane</keyword>
<comment type="subcellular location">
    <subcellularLocation>
        <location evidence="1 7">Cell membrane</location>
        <topology evidence="1 7">Multi-pass membrane protein</topology>
    </subcellularLocation>
</comment>
<dbReference type="SUPFAM" id="SSF161098">
    <property type="entry name" value="MetI-like"/>
    <property type="match status" value="1"/>
</dbReference>
<dbReference type="PROSITE" id="PS50928">
    <property type="entry name" value="ABC_TM1"/>
    <property type="match status" value="1"/>
</dbReference>
<dbReference type="KEGG" id="stir:DDW44_23710"/>
<dbReference type="Pfam" id="PF00528">
    <property type="entry name" value="BPD_transp_1"/>
    <property type="match status" value="1"/>
</dbReference>
<dbReference type="InterPro" id="IPR035906">
    <property type="entry name" value="MetI-like_sf"/>
</dbReference>
<feature type="transmembrane region" description="Helical" evidence="7">
    <location>
        <begin position="259"/>
        <end position="282"/>
    </location>
</feature>
<feature type="transmembrane region" description="Helical" evidence="7">
    <location>
        <begin position="166"/>
        <end position="187"/>
    </location>
</feature>
<evidence type="ECO:0000256" key="2">
    <source>
        <dbReference type="ARBA" id="ARBA00022448"/>
    </source>
</evidence>
<evidence type="ECO:0000313" key="11">
    <source>
        <dbReference type="Proteomes" id="UP000244900"/>
    </source>
</evidence>
<dbReference type="PANTHER" id="PTHR30151">
    <property type="entry name" value="ALKANE SULFONATE ABC TRANSPORTER-RELATED, MEMBRANE SUBUNIT"/>
    <property type="match status" value="1"/>
</dbReference>
<evidence type="ECO:0000256" key="7">
    <source>
        <dbReference type="RuleBase" id="RU363032"/>
    </source>
</evidence>
<evidence type="ECO:0000256" key="6">
    <source>
        <dbReference type="ARBA" id="ARBA00023136"/>
    </source>
</evidence>
<evidence type="ECO:0000256" key="8">
    <source>
        <dbReference type="SAM" id="MobiDB-lite"/>
    </source>
</evidence>
<evidence type="ECO:0000313" key="10">
    <source>
        <dbReference type="EMBL" id="AWI31448.1"/>
    </source>
</evidence>
<dbReference type="AlphaFoldDB" id="A0A2S1SYH9"/>
<protein>
    <submittedName>
        <fullName evidence="10">ABC transporter permease</fullName>
    </submittedName>
</protein>
<keyword evidence="11" id="KW-1185">Reference proteome</keyword>
<evidence type="ECO:0000256" key="5">
    <source>
        <dbReference type="ARBA" id="ARBA00022989"/>
    </source>
</evidence>
<evidence type="ECO:0000256" key="3">
    <source>
        <dbReference type="ARBA" id="ARBA00022475"/>
    </source>
</evidence>